<sequence>MRLCAVLSLKSLAVPALAVCVLLCAAVQGIAASIAQFAGEYAGSVDVVKADGDTDPRDMSVSINEMKKGFIIEWTSTTEKDDGRRKTKTYQIEFQQSGREGVYSAAMTRNVFGHAVPLNPMEGEPFVWGRLTGDTLTVFSLFIHPNGDYEMQQYDRTLADGGLDLVYISRLNGEPRRRLKTFLARQ</sequence>
<protein>
    <submittedName>
        <fullName evidence="2">Uncharacterized protein</fullName>
    </submittedName>
</protein>
<reference evidence="2 3" key="1">
    <citation type="submission" date="2013-09" db="EMBL/GenBank/DDBJ databases">
        <authorList>
            <consortium name="DOE Joint Genome Institute"/>
            <person name="Klenk H.-P."/>
            <person name="Huntemann M."/>
            <person name="Han J."/>
            <person name="Chen A."/>
            <person name="Kyrpides N."/>
            <person name="Mavromatis K."/>
            <person name="Markowitz V."/>
            <person name="Palaniappan K."/>
            <person name="Ivanova N."/>
            <person name="Schaumberg A."/>
            <person name="Pati A."/>
            <person name="Liolios K."/>
            <person name="Nordberg H.P."/>
            <person name="Cantor M.N."/>
            <person name="Hua S.X."/>
            <person name="Woyke T."/>
        </authorList>
    </citation>
    <scope>NUCLEOTIDE SEQUENCE [LARGE SCALE GENOMIC DNA]</scope>
    <source>
        <strain evidence="2 3">DSM 14336</strain>
    </source>
</reference>
<dbReference type="HOGENOM" id="CLU_1474155_0_0_5"/>
<dbReference type="Proteomes" id="UP000018780">
    <property type="component" value="Chromosome"/>
</dbReference>
<feature type="chain" id="PRO_5004782749" evidence="1">
    <location>
        <begin position="19"/>
        <end position="186"/>
    </location>
</feature>
<dbReference type="RefSeq" id="WP_024090337.1">
    <property type="nucleotide sequence ID" value="NC_023135.1"/>
</dbReference>
<dbReference type="OrthoDB" id="6087881at2"/>
<keyword evidence="3" id="KW-1185">Reference proteome</keyword>
<proteinExistence type="predicted"/>
<evidence type="ECO:0000256" key="1">
    <source>
        <dbReference type="SAM" id="SignalP"/>
    </source>
</evidence>
<name>V9VVY0_9RHOB</name>
<evidence type="ECO:0000313" key="3">
    <source>
        <dbReference type="Proteomes" id="UP000018780"/>
    </source>
</evidence>
<evidence type="ECO:0000313" key="2">
    <source>
        <dbReference type="EMBL" id="AHD01047.1"/>
    </source>
</evidence>
<dbReference type="PATRIC" id="fig|999552.6.peg.2088"/>
<dbReference type="STRING" id="999552.METH_10445"/>
<dbReference type="KEGG" id="lmd:METH_10445"/>
<gene>
    <name evidence="2" type="ORF">METH_10445</name>
</gene>
<accession>V9VVY0</accession>
<feature type="signal peptide" evidence="1">
    <location>
        <begin position="1"/>
        <end position="18"/>
    </location>
</feature>
<keyword evidence="1" id="KW-0732">Signal</keyword>
<dbReference type="AlphaFoldDB" id="V9VVY0"/>
<organism evidence="2 3">
    <name type="scientific">Leisingera methylohalidivorans DSM 14336</name>
    <dbReference type="NCBI Taxonomy" id="999552"/>
    <lineage>
        <taxon>Bacteria</taxon>
        <taxon>Pseudomonadati</taxon>
        <taxon>Pseudomonadota</taxon>
        <taxon>Alphaproteobacteria</taxon>
        <taxon>Rhodobacterales</taxon>
        <taxon>Roseobacteraceae</taxon>
        <taxon>Leisingera</taxon>
    </lineage>
</organism>
<dbReference type="EMBL" id="CP006773">
    <property type="protein sequence ID" value="AHD01047.1"/>
    <property type="molecule type" value="Genomic_DNA"/>
</dbReference>